<dbReference type="RefSeq" id="WP_305976172.1">
    <property type="nucleotide sequence ID" value="NZ_JAPJDZ010000029.1"/>
</dbReference>
<dbReference type="InterPro" id="IPR046581">
    <property type="entry name" value="DUF6641"/>
</dbReference>
<protein>
    <recommendedName>
        <fullName evidence="4">Phage protein</fullName>
    </recommendedName>
</protein>
<dbReference type="EMBL" id="JAPJDZ010000029">
    <property type="protein sequence ID" value="MDP5136715.1"/>
    <property type="molecule type" value="Genomic_DNA"/>
</dbReference>
<reference evidence="2 3" key="1">
    <citation type="submission" date="2022-11" db="EMBL/GenBank/DDBJ databases">
        <title>Viruses from the air-sea interface of a natural surface slick.</title>
        <authorList>
            <person name="Rahlff J."/>
            <person name="Holmfeldt K."/>
        </authorList>
    </citation>
    <scope>NUCLEOTIDE SEQUENCE [LARGE SCALE GENOMIC DNA]</scope>
    <source>
        <strain evidence="2 3">SMS4</strain>
    </source>
</reference>
<evidence type="ECO:0000313" key="3">
    <source>
        <dbReference type="Proteomes" id="UP001231109"/>
    </source>
</evidence>
<feature type="region of interest" description="Disordered" evidence="1">
    <location>
        <begin position="133"/>
        <end position="154"/>
    </location>
</feature>
<accession>A0ABT9I003</accession>
<organism evidence="2 3">
    <name type="scientific">Rheinheimera baltica</name>
    <dbReference type="NCBI Taxonomy" id="67576"/>
    <lineage>
        <taxon>Bacteria</taxon>
        <taxon>Pseudomonadati</taxon>
        <taxon>Pseudomonadota</taxon>
        <taxon>Gammaproteobacteria</taxon>
        <taxon>Chromatiales</taxon>
        <taxon>Chromatiaceae</taxon>
        <taxon>Rheinheimera</taxon>
    </lineage>
</organism>
<evidence type="ECO:0008006" key="4">
    <source>
        <dbReference type="Google" id="ProtNLM"/>
    </source>
</evidence>
<sequence length="154" mass="17205">MTSLLSSLKVIARPQIEAKPPILGKRLRLIEKLDEQQAMAQAMLDGQAYEAFKDKKVKDPETGESKTVRKRKAVRPWYFDDKEHYFFEIKVGLKTLELEKGKAAIDVGKKEDLPAVIGTLIKAVEAGELDTQILQLSPAPPPKPPKQAKATDKK</sequence>
<comment type="caution">
    <text evidence="2">The sequence shown here is derived from an EMBL/GenBank/DDBJ whole genome shotgun (WGS) entry which is preliminary data.</text>
</comment>
<evidence type="ECO:0000256" key="1">
    <source>
        <dbReference type="SAM" id="MobiDB-lite"/>
    </source>
</evidence>
<name>A0ABT9I003_9GAMM</name>
<dbReference type="Proteomes" id="UP001231109">
    <property type="component" value="Unassembled WGS sequence"/>
</dbReference>
<dbReference type="Pfam" id="PF20346">
    <property type="entry name" value="DUF6641"/>
    <property type="match status" value="1"/>
</dbReference>
<keyword evidence="3" id="KW-1185">Reference proteome</keyword>
<proteinExistence type="predicted"/>
<gene>
    <name evidence="2" type="ORF">ORJ04_12225</name>
</gene>
<evidence type="ECO:0000313" key="2">
    <source>
        <dbReference type="EMBL" id="MDP5136715.1"/>
    </source>
</evidence>